<dbReference type="Proteomes" id="UP000177067">
    <property type="component" value="Unassembled WGS sequence"/>
</dbReference>
<evidence type="ECO:0000313" key="1">
    <source>
        <dbReference type="EMBL" id="OGH58572.1"/>
    </source>
</evidence>
<gene>
    <name evidence="1" type="ORF">A2725_02620</name>
</gene>
<reference evidence="1 2" key="1">
    <citation type="journal article" date="2016" name="Nat. Commun.">
        <title>Thousands of microbial genomes shed light on interconnected biogeochemical processes in an aquifer system.</title>
        <authorList>
            <person name="Anantharaman K."/>
            <person name="Brown C.T."/>
            <person name="Hug L.A."/>
            <person name="Sharon I."/>
            <person name="Castelle C.J."/>
            <person name="Probst A.J."/>
            <person name="Thomas B.C."/>
            <person name="Singh A."/>
            <person name="Wilkins M.J."/>
            <person name="Karaoz U."/>
            <person name="Brodie E.L."/>
            <person name="Williams K.H."/>
            <person name="Hubbard S.S."/>
            <person name="Banfield J.F."/>
        </authorList>
    </citation>
    <scope>NUCLEOTIDE SEQUENCE [LARGE SCALE GENOMIC DNA]</scope>
</reference>
<organism evidence="1 2">
    <name type="scientific">Candidatus Magasanikbacteria bacterium RIFCSPHIGHO2_01_FULL_33_34</name>
    <dbReference type="NCBI Taxonomy" id="1798671"/>
    <lineage>
        <taxon>Bacteria</taxon>
        <taxon>Candidatus Magasanikiibacteriota</taxon>
    </lineage>
</organism>
<proteinExistence type="predicted"/>
<evidence type="ECO:0000313" key="2">
    <source>
        <dbReference type="Proteomes" id="UP000177067"/>
    </source>
</evidence>
<sequence>MTQKLSLKLYWSFIVTILVVSFSVVILTPTAQAAECPTLVAGNLFKVPDNSAVYLLNTNMERMYFPHSTVYKSWYEDYSGVVEIPNTCVDNYPVPSAPPYGVNYRPGSRLVKVQISPSVYAVEPGNKLVKIGSEEVAIALYGVDWASKVIDIADVFWPNYISRGSEIVDAVPHEGMFVKTIDSVDVFYIKNRARYKVDSNVRGDVQTVIQAVMDRLPDADSVFASVDIYTDPAQLSNTEIVNDEVVEEIVEEEVVEEVAGSVRLTNAIGNSINPSIVYNGTNFGLVWEDARDNSIGSDLYFAVVDSVGNKIVQDLKITNTPNLFSTNPEIVWNGNGYGLVYAEYSGDTAATEVVKFARLSSSGSLVGGILEIASGVIKPHPSIAWSNDGYGIVYRTPNNQQGKHYYAFVNSSGVIEKNPVKILDDEGSDSTEIVWDGEMFSIVYRQSPRVLAYGDTVSYTVGTYLYRVDKNGNAESPAKFVDGKEALAVVWTGSRYAVVEQEKSFSVFDKISNLEVKNIEISNVNLTKSDLVYNNGDYGFVGVNNNAVYFSEAGQNGVVKQSSVIVDETVSAVQANPRISTDLNLYVVVWSDNRDGNSGSEIYWKKMESN</sequence>
<dbReference type="EMBL" id="MFPS01000009">
    <property type="protein sequence ID" value="OGH58572.1"/>
    <property type="molecule type" value="Genomic_DNA"/>
</dbReference>
<protein>
    <submittedName>
        <fullName evidence="1">Uncharacterized protein</fullName>
    </submittedName>
</protein>
<accession>A0A1F6LGP2</accession>
<comment type="caution">
    <text evidence="1">The sequence shown here is derived from an EMBL/GenBank/DDBJ whole genome shotgun (WGS) entry which is preliminary data.</text>
</comment>
<dbReference type="AlphaFoldDB" id="A0A1F6LGP2"/>
<name>A0A1F6LGP2_9BACT</name>